<feature type="non-terminal residue" evidence="1">
    <location>
        <position position="100"/>
    </location>
</feature>
<protein>
    <submittedName>
        <fullName evidence="1">Uncharacterized protein</fullName>
    </submittedName>
</protein>
<dbReference type="HOGENOM" id="CLU_154734_0_0_1"/>
<evidence type="ECO:0000313" key="2">
    <source>
        <dbReference type="Proteomes" id="UP000054279"/>
    </source>
</evidence>
<dbReference type="Proteomes" id="UP000054279">
    <property type="component" value="Unassembled WGS sequence"/>
</dbReference>
<reference evidence="1 2" key="1">
    <citation type="submission" date="2014-06" db="EMBL/GenBank/DDBJ databases">
        <title>Evolutionary Origins and Diversification of the Mycorrhizal Mutualists.</title>
        <authorList>
            <consortium name="DOE Joint Genome Institute"/>
            <consortium name="Mycorrhizal Genomics Consortium"/>
            <person name="Kohler A."/>
            <person name="Kuo A."/>
            <person name="Nagy L.G."/>
            <person name="Floudas D."/>
            <person name="Copeland A."/>
            <person name="Barry K.W."/>
            <person name="Cichocki N."/>
            <person name="Veneault-Fourrey C."/>
            <person name="LaButti K."/>
            <person name="Lindquist E.A."/>
            <person name="Lipzen A."/>
            <person name="Lundell T."/>
            <person name="Morin E."/>
            <person name="Murat C."/>
            <person name="Riley R."/>
            <person name="Ohm R."/>
            <person name="Sun H."/>
            <person name="Tunlid A."/>
            <person name="Henrissat B."/>
            <person name="Grigoriev I.V."/>
            <person name="Hibbett D.S."/>
            <person name="Martin F."/>
        </authorList>
    </citation>
    <scope>NUCLEOTIDE SEQUENCE [LARGE SCALE GENOMIC DNA]</scope>
    <source>
        <strain evidence="1 2">SS14</strain>
    </source>
</reference>
<proteinExistence type="predicted"/>
<dbReference type="AlphaFoldDB" id="A0A0C9V640"/>
<name>A0A0C9V640_SPHS4</name>
<gene>
    <name evidence="1" type="ORF">M422DRAFT_83068</name>
</gene>
<keyword evidence="2" id="KW-1185">Reference proteome</keyword>
<dbReference type="EMBL" id="KN837221">
    <property type="protein sequence ID" value="KIJ32846.1"/>
    <property type="molecule type" value="Genomic_DNA"/>
</dbReference>
<evidence type="ECO:0000313" key="1">
    <source>
        <dbReference type="EMBL" id="KIJ32846.1"/>
    </source>
</evidence>
<dbReference type="OrthoDB" id="2800503at2759"/>
<accession>A0A0C9V640</accession>
<sequence length="100" mass="11384">RVVSANKLRNGGVVYELDSANAATAIQEEEELHKAFMDNFGADATIKPRLYPIIVERVPTSFNPTYEGQLRQLEDANDLQNYEVAKARWIKPTNHREPNQ</sequence>
<feature type="non-terminal residue" evidence="1">
    <location>
        <position position="1"/>
    </location>
</feature>
<organism evidence="1 2">
    <name type="scientific">Sphaerobolus stellatus (strain SS14)</name>
    <dbReference type="NCBI Taxonomy" id="990650"/>
    <lineage>
        <taxon>Eukaryota</taxon>
        <taxon>Fungi</taxon>
        <taxon>Dikarya</taxon>
        <taxon>Basidiomycota</taxon>
        <taxon>Agaricomycotina</taxon>
        <taxon>Agaricomycetes</taxon>
        <taxon>Phallomycetidae</taxon>
        <taxon>Geastrales</taxon>
        <taxon>Sphaerobolaceae</taxon>
        <taxon>Sphaerobolus</taxon>
    </lineage>
</organism>